<dbReference type="GO" id="GO:0008270">
    <property type="term" value="F:zinc ion binding"/>
    <property type="evidence" value="ECO:0007669"/>
    <property type="project" value="InterPro"/>
</dbReference>
<dbReference type="Proteomes" id="UP000319383">
    <property type="component" value="Chromosome"/>
</dbReference>
<keyword evidence="1 3" id="KW-0479">Metal-binding</keyword>
<evidence type="ECO:0000313" key="6">
    <source>
        <dbReference type="EMBL" id="QDU44981.1"/>
    </source>
</evidence>
<dbReference type="InterPro" id="IPR011051">
    <property type="entry name" value="RmlC_Cupin_sf"/>
</dbReference>
<evidence type="ECO:0000256" key="4">
    <source>
        <dbReference type="PIRSR" id="PIRSR036894-2"/>
    </source>
</evidence>
<dbReference type="GO" id="GO:0005975">
    <property type="term" value="P:carbohydrate metabolic process"/>
    <property type="evidence" value="ECO:0007669"/>
    <property type="project" value="InterPro"/>
</dbReference>
<dbReference type="InterPro" id="IPR014628">
    <property type="entry name" value="Man6P_isomerase_Firm_short"/>
</dbReference>
<feature type="binding site" evidence="3">
    <location>
        <position position="120"/>
    </location>
    <ligand>
        <name>Zn(2+)</name>
        <dbReference type="ChEBI" id="CHEBI:29105"/>
    </ligand>
</feature>
<dbReference type="AlphaFoldDB" id="A0A517ZR62"/>
<sequence>MITLYPFRMRPIFRNYPWGGRRLGSVLGKPIGEGPHFAESWEIVDHGDAQSVVANGALAGKTLSQVVAEHGEQLLGIRYAQAEFPLLYKFLDAQRTLSVQVHPHDDMAAQLTPPDMGKTEAWYVLAAEPDSLVYAGLKPGTDRDTLARAIAQGVCEDYLHAIPVTAGDCVFLPAGTVHAIGGGLLVAEIQQASDTTFRLYDWNFIGADGQPRELHVEQGLAATDFTTGPVALQTPVPTDRSHVVRLVECDKFVWDRWTFDKPVELQTGGGCHIISVLAGELSVEGDPAAQSAGLGQTWLIPASVEAVTLTPRGPVVMLDAYLPD</sequence>
<feature type="active site" evidence="4">
    <location>
        <position position="198"/>
    </location>
</feature>
<dbReference type="PIRSF" id="PIRSF036894">
    <property type="entry name" value="PMI_Firm_short"/>
    <property type="match status" value="1"/>
</dbReference>
<evidence type="ECO:0000313" key="7">
    <source>
        <dbReference type="Proteomes" id="UP000319383"/>
    </source>
</evidence>
<dbReference type="EMBL" id="CP036276">
    <property type="protein sequence ID" value="QDU44981.1"/>
    <property type="molecule type" value="Genomic_DNA"/>
</dbReference>
<dbReference type="RefSeq" id="WP_145377259.1">
    <property type="nucleotide sequence ID" value="NZ_CP036276.1"/>
</dbReference>
<comment type="cofactor">
    <cofactor evidence="3">
        <name>Zn(2+)</name>
        <dbReference type="ChEBI" id="CHEBI:29105"/>
    </cofactor>
    <text evidence="3">Binds 1 zinc ion per subunit.</text>
</comment>
<dbReference type="Gene3D" id="2.60.120.10">
    <property type="entry name" value="Jelly Rolls"/>
    <property type="match status" value="2"/>
</dbReference>
<dbReference type="InterPro" id="IPR014710">
    <property type="entry name" value="RmlC-like_jellyroll"/>
</dbReference>
<feature type="binding site" evidence="3">
    <location>
        <position position="178"/>
    </location>
    <ligand>
        <name>Zn(2+)</name>
        <dbReference type="ChEBI" id="CHEBI:29105"/>
    </ligand>
</feature>
<keyword evidence="2 3" id="KW-0862">Zinc</keyword>
<dbReference type="GO" id="GO:0004476">
    <property type="term" value="F:mannose-6-phosphate isomerase activity"/>
    <property type="evidence" value="ECO:0007669"/>
    <property type="project" value="UniProtKB-EC"/>
</dbReference>
<evidence type="ECO:0000256" key="2">
    <source>
        <dbReference type="ARBA" id="ARBA00022833"/>
    </source>
</evidence>
<dbReference type="EC" id="5.3.1.8" evidence="6"/>
<dbReference type="PANTHER" id="PTHR42742">
    <property type="entry name" value="TRANSCRIPTIONAL REPRESSOR MPRA"/>
    <property type="match status" value="1"/>
</dbReference>
<feature type="domain" description="Phosphomannose isomerase type I catalytic" evidence="5">
    <location>
        <begin position="7"/>
        <end position="112"/>
    </location>
</feature>
<reference evidence="6 7" key="1">
    <citation type="submission" date="2019-02" db="EMBL/GenBank/DDBJ databases">
        <title>Deep-cultivation of Planctomycetes and their phenomic and genomic characterization uncovers novel biology.</title>
        <authorList>
            <person name="Wiegand S."/>
            <person name="Jogler M."/>
            <person name="Boedeker C."/>
            <person name="Pinto D."/>
            <person name="Vollmers J."/>
            <person name="Rivas-Marin E."/>
            <person name="Kohn T."/>
            <person name="Peeters S.H."/>
            <person name="Heuer A."/>
            <person name="Rast P."/>
            <person name="Oberbeckmann S."/>
            <person name="Bunk B."/>
            <person name="Jeske O."/>
            <person name="Meyerdierks A."/>
            <person name="Storesund J.E."/>
            <person name="Kallscheuer N."/>
            <person name="Luecker S."/>
            <person name="Lage O.M."/>
            <person name="Pohl T."/>
            <person name="Merkel B.J."/>
            <person name="Hornburger P."/>
            <person name="Mueller R.-W."/>
            <person name="Bruemmer F."/>
            <person name="Labrenz M."/>
            <person name="Spormann A.M."/>
            <person name="Op den Camp H."/>
            <person name="Overmann J."/>
            <person name="Amann R."/>
            <person name="Jetten M.S.M."/>
            <person name="Mascher T."/>
            <person name="Medema M.H."/>
            <person name="Devos D.P."/>
            <person name="Kaster A.-K."/>
            <person name="Ovreas L."/>
            <person name="Rohde M."/>
            <person name="Galperin M.Y."/>
            <person name="Jogler C."/>
        </authorList>
    </citation>
    <scope>NUCLEOTIDE SEQUENCE [LARGE SCALE GENOMIC DNA]</scope>
    <source>
        <strain evidence="6 7">Mal52</strain>
    </source>
</reference>
<feature type="binding site" evidence="3">
    <location>
        <position position="102"/>
    </location>
    <ligand>
        <name>Zn(2+)</name>
        <dbReference type="ChEBI" id="CHEBI:29105"/>
    </ligand>
</feature>
<dbReference type="PANTHER" id="PTHR42742:SF3">
    <property type="entry name" value="FRUCTOKINASE"/>
    <property type="match status" value="1"/>
</dbReference>
<dbReference type="KEGG" id="sdyn:Mal52_34680"/>
<dbReference type="SUPFAM" id="SSF51182">
    <property type="entry name" value="RmlC-like cupins"/>
    <property type="match status" value="1"/>
</dbReference>
<keyword evidence="6" id="KW-0413">Isomerase</keyword>
<gene>
    <name evidence="6" type="primary">gmuF</name>
    <name evidence="6" type="ORF">Mal52_34680</name>
</gene>
<name>A0A517ZR62_9PLAN</name>
<dbReference type="CDD" id="cd07010">
    <property type="entry name" value="cupin_PMI_type_I_N_bac"/>
    <property type="match status" value="1"/>
</dbReference>
<organism evidence="6 7">
    <name type="scientific">Symmachiella dynata</name>
    <dbReference type="NCBI Taxonomy" id="2527995"/>
    <lineage>
        <taxon>Bacteria</taxon>
        <taxon>Pseudomonadati</taxon>
        <taxon>Planctomycetota</taxon>
        <taxon>Planctomycetia</taxon>
        <taxon>Planctomycetales</taxon>
        <taxon>Planctomycetaceae</taxon>
        <taxon>Symmachiella</taxon>
    </lineage>
</organism>
<keyword evidence="7" id="KW-1185">Reference proteome</keyword>
<dbReference type="Pfam" id="PF20511">
    <property type="entry name" value="PMI_typeI_cat"/>
    <property type="match status" value="1"/>
</dbReference>
<evidence type="ECO:0000256" key="3">
    <source>
        <dbReference type="PIRSR" id="PIRSR036894-1"/>
    </source>
</evidence>
<evidence type="ECO:0000259" key="5">
    <source>
        <dbReference type="Pfam" id="PF20511"/>
    </source>
</evidence>
<protein>
    <submittedName>
        <fullName evidence="6">Putative mannose-6-phosphate isomerase GmuF</fullName>
        <ecNumber evidence="6">5.3.1.8</ecNumber>
    </submittedName>
</protein>
<proteinExistence type="predicted"/>
<dbReference type="InterPro" id="IPR051804">
    <property type="entry name" value="Carb_Metab_Reg_Kinase/Isom"/>
</dbReference>
<dbReference type="InterPro" id="IPR046457">
    <property type="entry name" value="PMI_typeI_cat"/>
</dbReference>
<accession>A0A517ZR62</accession>
<evidence type="ECO:0000256" key="1">
    <source>
        <dbReference type="ARBA" id="ARBA00022723"/>
    </source>
</evidence>